<feature type="signal peptide" evidence="1">
    <location>
        <begin position="1"/>
        <end position="22"/>
    </location>
</feature>
<evidence type="ECO:0000313" key="4">
    <source>
        <dbReference type="Proteomes" id="UP000645257"/>
    </source>
</evidence>
<dbReference type="RefSeq" id="WP_189536916.1">
    <property type="nucleotide sequence ID" value="NZ_BMYX01000032.1"/>
</dbReference>
<dbReference type="InterPro" id="IPR031939">
    <property type="entry name" value="Adhesin_E-like"/>
</dbReference>
<evidence type="ECO:0000256" key="1">
    <source>
        <dbReference type="SAM" id="SignalP"/>
    </source>
</evidence>
<dbReference type="EMBL" id="BMYX01000032">
    <property type="protein sequence ID" value="GGY29773.1"/>
    <property type="molecule type" value="Genomic_DNA"/>
</dbReference>
<gene>
    <name evidence="3" type="ORF">GCM10011289_35850</name>
</gene>
<keyword evidence="4" id="KW-1185">Reference proteome</keyword>
<evidence type="ECO:0000313" key="3">
    <source>
        <dbReference type="EMBL" id="GGY29773.1"/>
    </source>
</evidence>
<feature type="chain" id="PRO_5036996320" description="Surface-adhesin protein E-like domain-containing protein" evidence="1">
    <location>
        <begin position="23"/>
        <end position="158"/>
    </location>
</feature>
<sequence>MRYRLLAVAAALFLAGCATQPAATITRPVVRNGSLPPQASADWINLGVSPNGNILNELDKLSILRNGQKVTFRDRKTIFNLRKENFLNTPRHKISLNYWEIDCANRTFKLTAMDLFDENGRQISSFSYNDAQIKPMPVVQNSASYQQMLVVCGKDTGN</sequence>
<dbReference type="PROSITE" id="PS51257">
    <property type="entry name" value="PROKAR_LIPOPROTEIN"/>
    <property type="match status" value="1"/>
</dbReference>
<dbReference type="Pfam" id="PF16747">
    <property type="entry name" value="Adhesin_E"/>
    <property type="match status" value="1"/>
</dbReference>
<keyword evidence="1" id="KW-0732">Signal</keyword>
<comment type="caution">
    <text evidence="3">The sequence shown here is derived from an EMBL/GenBank/DDBJ whole genome shotgun (WGS) entry which is preliminary data.</text>
</comment>
<reference evidence="3" key="2">
    <citation type="submission" date="2020-09" db="EMBL/GenBank/DDBJ databases">
        <authorList>
            <person name="Sun Q."/>
            <person name="Kim S."/>
        </authorList>
    </citation>
    <scope>NUCLEOTIDE SEQUENCE</scope>
    <source>
        <strain evidence="3">KCTC 32182</strain>
    </source>
</reference>
<accession>A0A918UBY3</accession>
<dbReference type="Proteomes" id="UP000645257">
    <property type="component" value="Unassembled WGS sequence"/>
</dbReference>
<reference evidence="3" key="1">
    <citation type="journal article" date="2014" name="Int. J. Syst. Evol. Microbiol.">
        <title>Complete genome sequence of Corynebacterium casei LMG S-19264T (=DSM 44701T), isolated from a smear-ripened cheese.</title>
        <authorList>
            <consortium name="US DOE Joint Genome Institute (JGI-PGF)"/>
            <person name="Walter F."/>
            <person name="Albersmeier A."/>
            <person name="Kalinowski J."/>
            <person name="Ruckert C."/>
        </authorList>
    </citation>
    <scope>NUCLEOTIDE SEQUENCE</scope>
    <source>
        <strain evidence="3">KCTC 32182</strain>
    </source>
</reference>
<feature type="domain" description="Surface-adhesin protein E-like" evidence="2">
    <location>
        <begin position="43"/>
        <end position="153"/>
    </location>
</feature>
<dbReference type="AlphaFoldDB" id="A0A918UBY3"/>
<proteinExistence type="predicted"/>
<protein>
    <recommendedName>
        <fullName evidence="2">Surface-adhesin protein E-like domain-containing protein</fullName>
    </recommendedName>
</protein>
<evidence type="ECO:0000259" key="2">
    <source>
        <dbReference type="Pfam" id="PF16747"/>
    </source>
</evidence>
<name>A0A918UBY3_9NEIS</name>
<organism evidence="3 4">
    <name type="scientific">Paludibacterium paludis</name>
    <dbReference type="NCBI Taxonomy" id="1225769"/>
    <lineage>
        <taxon>Bacteria</taxon>
        <taxon>Pseudomonadati</taxon>
        <taxon>Pseudomonadota</taxon>
        <taxon>Betaproteobacteria</taxon>
        <taxon>Neisseriales</taxon>
        <taxon>Chromobacteriaceae</taxon>
        <taxon>Paludibacterium</taxon>
    </lineage>
</organism>